<keyword evidence="9" id="KW-1185">Reference proteome</keyword>
<evidence type="ECO:0000313" key="12">
    <source>
        <dbReference type="RefSeq" id="XP_010256071.1"/>
    </source>
</evidence>
<evidence type="ECO:0000313" key="9">
    <source>
        <dbReference type="Proteomes" id="UP000189703"/>
    </source>
</evidence>
<gene>
    <name evidence="10 11 12 13 14 15 16" type="primary">LOC104596549</name>
</gene>
<evidence type="ECO:0000313" key="14">
    <source>
        <dbReference type="RefSeq" id="XP_010256073.1"/>
    </source>
</evidence>
<dbReference type="RefSeq" id="XP_010256069.1">
    <property type="nucleotide sequence ID" value="XM_010257767.1"/>
</dbReference>
<keyword evidence="2" id="KW-0479">Metal-binding</keyword>
<dbReference type="RefSeq" id="XP_010256072.1">
    <property type="nucleotide sequence ID" value="XM_010257770.1"/>
</dbReference>
<dbReference type="RefSeq" id="XP_010256071.1">
    <property type="nucleotide sequence ID" value="XM_010257769.1"/>
</dbReference>
<dbReference type="InterPro" id="IPR032881">
    <property type="entry name" value="Oberon-like_PHD"/>
</dbReference>
<reference evidence="10 11" key="1">
    <citation type="submission" date="2025-04" db="UniProtKB">
        <authorList>
            <consortium name="RefSeq"/>
        </authorList>
    </citation>
    <scope>IDENTIFICATION</scope>
</reference>
<evidence type="ECO:0000313" key="11">
    <source>
        <dbReference type="RefSeq" id="XP_010256070.1"/>
    </source>
</evidence>
<evidence type="ECO:0000256" key="2">
    <source>
        <dbReference type="ARBA" id="ARBA00022723"/>
    </source>
</evidence>
<dbReference type="GO" id="GO:0005634">
    <property type="term" value="C:nucleus"/>
    <property type="evidence" value="ECO:0007669"/>
    <property type="project" value="UniProtKB-SubCell"/>
</dbReference>
<proteinExistence type="predicted"/>
<evidence type="ECO:0000256" key="3">
    <source>
        <dbReference type="ARBA" id="ARBA00022771"/>
    </source>
</evidence>
<dbReference type="Pfam" id="PF23299">
    <property type="entry name" value="DUF7081"/>
    <property type="match status" value="1"/>
</dbReference>
<keyword evidence="4" id="KW-0862">Zinc</keyword>
<evidence type="ECO:0000313" key="16">
    <source>
        <dbReference type="RefSeq" id="XP_019053184.1"/>
    </source>
</evidence>
<dbReference type="eggNOG" id="ENOG502QUYB">
    <property type="taxonomic scope" value="Eukaryota"/>
</dbReference>
<dbReference type="GO" id="GO:0008270">
    <property type="term" value="F:zinc ion binding"/>
    <property type="evidence" value="ECO:0007669"/>
    <property type="project" value="UniProtKB-KW"/>
</dbReference>
<accession>A0A1U7ZRI8</accession>
<evidence type="ECO:0000259" key="7">
    <source>
        <dbReference type="Pfam" id="PF23299"/>
    </source>
</evidence>
<dbReference type="OMA" id="VSEGRIC"/>
<evidence type="ECO:0000313" key="10">
    <source>
        <dbReference type="RefSeq" id="XP_010256069.1"/>
    </source>
</evidence>
<protein>
    <submittedName>
        <fullName evidence="10 11">Uncharacterized protein LOC104596549 isoform X1</fullName>
    </submittedName>
</protein>
<dbReference type="Pfam" id="PF07227">
    <property type="entry name" value="PHD_Oberon"/>
    <property type="match status" value="1"/>
</dbReference>
<dbReference type="RefSeq" id="XP_019053184.1">
    <property type="nucleotide sequence ID" value="XM_019197639.1"/>
</dbReference>
<evidence type="ECO:0000256" key="1">
    <source>
        <dbReference type="ARBA" id="ARBA00004123"/>
    </source>
</evidence>
<name>A0A1U7ZRI8_NELNU</name>
<dbReference type="AlphaFoldDB" id="A0A1U7ZRI8"/>
<evidence type="ECO:0000259" key="8">
    <source>
        <dbReference type="Pfam" id="PF24590"/>
    </source>
</evidence>
<evidence type="ECO:0000259" key="6">
    <source>
        <dbReference type="Pfam" id="PF07227"/>
    </source>
</evidence>
<comment type="subcellular location">
    <subcellularLocation>
        <location evidence="1">Nucleus</location>
    </subcellularLocation>
</comment>
<feature type="domain" description="DUF7615" evidence="8">
    <location>
        <begin position="372"/>
        <end position="480"/>
    </location>
</feature>
<sequence>MELNIHDENSGCMADLKANGLHLRPVKPGESGEGLPYAPVDWPSPGDNWAWKVGRRKSASGFYLDRYLYAPSCLQKSIRKKQTFASRHSVEQYIQKEFPNADINAFFASFSWKIPAEDNSYIKEENSLGGMLPDEEMAEHSGSDSIPETMDCKARNRMCNLQLQARTYSPASMNCDICCSEPGFCHNCCCILCCKTINWAYGGYSFIRCEERLNDNYICGHAAHMDCALRSYMAGTVGGSIGLDVEYYCRRCDKKTSLIPHVTSLVQTCESLDSQDDIEKILNLGLCILRGSQQTNAKNLFSRIESAIRKLKHGAYLEDIWKEGDDAPEISTGAPESLNDQDVSDFRTDLEIPLDLEPEKRSQQPIFITSDHRIASIKLEEEIDQVLQSLKKSQEYEYRIAEERLYAQKDFLLGLYQQLDTARSELAKPTASATNNDSDALLSNVLNRISQIKKELIKLATMEEVAKGFGRVSKSILSQHFGLDIQD</sequence>
<feature type="domain" description="Oberon-like PHD finger" evidence="6">
    <location>
        <begin position="154"/>
        <end position="287"/>
    </location>
</feature>
<evidence type="ECO:0000256" key="4">
    <source>
        <dbReference type="ARBA" id="ARBA00022833"/>
    </source>
</evidence>
<evidence type="ECO:0000313" key="15">
    <source>
        <dbReference type="RefSeq" id="XP_010256074.1"/>
    </source>
</evidence>
<dbReference type="InterPro" id="IPR055508">
    <property type="entry name" value="DUF7081"/>
</dbReference>
<dbReference type="Pfam" id="PF24590">
    <property type="entry name" value="DUF7615"/>
    <property type="match status" value="1"/>
</dbReference>
<keyword evidence="5" id="KW-0539">Nucleus</keyword>
<dbReference type="OrthoDB" id="1852608at2759"/>
<dbReference type="PANTHER" id="PTHR33345:SF6">
    <property type="entry name" value="OS03G0747200 PROTEIN"/>
    <property type="match status" value="1"/>
</dbReference>
<dbReference type="PANTHER" id="PTHR33345">
    <property type="entry name" value="ADAPTER PROTEIN, PUTATIVE-RELATED"/>
    <property type="match status" value="1"/>
</dbReference>
<evidence type="ECO:0000256" key="5">
    <source>
        <dbReference type="ARBA" id="ARBA00023242"/>
    </source>
</evidence>
<evidence type="ECO:0000313" key="13">
    <source>
        <dbReference type="RefSeq" id="XP_010256072.1"/>
    </source>
</evidence>
<dbReference type="GeneID" id="104596549"/>
<keyword evidence="3" id="KW-0863">Zinc-finger</keyword>
<dbReference type="InterPro" id="IPR056034">
    <property type="entry name" value="DUF7615"/>
</dbReference>
<dbReference type="Proteomes" id="UP000189703">
    <property type="component" value="Unplaced"/>
</dbReference>
<dbReference type="RefSeq" id="XP_010256074.1">
    <property type="nucleotide sequence ID" value="XM_010257772.2"/>
</dbReference>
<dbReference type="KEGG" id="nnu:104596549"/>
<dbReference type="RefSeq" id="XP_010256073.1">
    <property type="nucleotide sequence ID" value="XM_010257771.1"/>
</dbReference>
<organism evidence="9 14">
    <name type="scientific">Nelumbo nucifera</name>
    <name type="common">Sacred lotus</name>
    <dbReference type="NCBI Taxonomy" id="4432"/>
    <lineage>
        <taxon>Eukaryota</taxon>
        <taxon>Viridiplantae</taxon>
        <taxon>Streptophyta</taxon>
        <taxon>Embryophyta</taxon>
        <taxon>Tracheophyta</taxon>
        <taxon>Spermatophyta</taxon>
        <taxon>Magnoliopsida</taxon>
        <taxon>Proteales</taxon>
        <taxon>Nelumbonaceae</taxon>
        <taxon>Nelumbo</taxon>
    </lineage>
</organism>
<feature type="domain" description="DUF7081" evidence="7">
    <location>
        <begin position="25"/>
        <end position="116"/>
    </location>
</feature>
<dbReference type="RefSeq" id="XP_010256070.1">
    <property type="nucleotide sequence ID" value="XM_010257768.1"/>
</dbReference>